<accession>A0A9P0LL53</accession>
<organism evidence="2 3">
    <name type="scientific">Acanthoscelides obtectus</name>
    <name type="common">Bean weevil</name>
    <name type="synonym">Bruchus obtectus</name>
    <dbReference type="NCBI Taxonomy" id="200917"/>
    <lineage>
        <taxon>Eukaryota</taxon>
        <taxon>Metazoa</taxon>
        <taxon>Ecdysozoa</taxon>
        <taxon>Arthropoda</taxon>
        <taxon>Hexapoda</taxon>
        <taxon>Insecta</taxon>
        <taxon>Pterygota</taxon>
        <taxon>Neoptera</taxon>
        <taxon>Endopterygota</taxon>
        <taxon>Coleoptera</taxon>
        <taxon>Polyphaga</taxon>
        <taxon>Cucujiformia</taxon>
        <taxon>Chrysomeloidea</taxon>
        <taxon>Chrysomelidae</taxon>
        <taxon>Bruchinae</taxon>
        <taxon>Bruchini</taxon>
        <taxon>Acanthoscelides</taxon>
    </lineage>
</organism>
<reference evidence="2" key="1">
    <citation type="submission" date="2022-03" db="EMBL/GenBank/DDBJ databases">
        <authorList>
            <person name="Sayadi A."/>
        </authorList>
    </citation>
    <scope>NUCLEOTIDE SEQUENCE</scope>
</reference>
<proteinExistence type="predicted"/>
<protein>
    <submittedName>
        <fullName evidence="2">Uncharacterized protein</fullName>
    </submittedName>
</protein>
<evidence type="ECO:0000256" key="1">
    <source>
        <dbReference type="SAM" id="MobiDB-lite"/>
    </source>
</evidence>
<name>A0A9P0LL53_ACAOB</name>
<feature type="compositionally biased region" description="Polar residues" evidence="1">
    <location>
        <begin position="21"/>
        <end position="32"/>
    </location>
</feature>
<evidence type="ECO:0000313" key="3">
    <source>
        <dbReference type="Proteomes" id="UP001152888"/>
    </source>
</evidence>
<dbReference type="Proteomes" id="UP001152888">
    <property type="component" value="Unassembled WGS sequence"/>
</dbReference>
<comment type="caution">
    <text evidence="2">The sequence shown here is derived from an EMBL/GenBank/DDBJ whole genome shotgun (WGS) entry which is preliminary data.</text>
</comment>
<dbReference type="AlphaFoldDB" id="A0A9P0LL53"/>
<gene>
    <name evidence="2" type="ORF">ACAOBT_LOCUS22759</name>
</gene>
<keyword evidence="3" id="KW-1185">Reference proteome</keyword>
<feature type="region of interest" description="Disordered" evidence="1">
    <location>
        <begin position="1"/>
        <end position="34"/>
    </location>
</feature>
<evidence type="ECO:0000313" key="2">
    <source>
        <dbReference type="EMBL" id="CAH1995669.1"/>
    </source>
</evidence>
<dbReference type="EMBL" id="CAKOFQ010007237">
    <property type="protein sequence ID" value="CAH1995669.1"/>
    <property type="molecule type" value="Genomic_DNA"/>
</dbReference>
<sequence>MDDNVDDGDDDDDVDDDEYNDTFSEPENTPFMSQYPEIAQEPVQKFLTTTSEIDEQAKSRLSTFGR</sequence>
<feature type="compositionally biased region" description="Acidic residues" evidence="1">
    <location>
        <begin position="1"/>
        <end position="20"/>
    </location>
</feature>